<feature type="compositionally biased region" description="Basic and acidic residues" evidence="1">
    <location>
        <begin position="29"/>
        <end position="48"/>
    </location>
</feature>
<organism evidence="2">
    <name type="scientific">Picocystis salinarum</name>
    <dbReference type="NCBI Taxonomy" id="88271"/>
    <lineage>
        <taxon>Eukaryota</taxon>
        <taxon>Viridiplantae</taxon>
        <taxon>Chlorophyta</taxon>
        <taxon>Picocystophyceae</taxon>
        <taxon>Picocystales</taxon>
        <taxon>Picocystaceae</taxon>
        <taxon>Picocystis</taxon>
    </lineage>
</organism>
<reference evidence="2" key="1">
    <citation type="submission" date="2021-01" db="EMBL/GenBank/DDBJ databases">
        <authorList>
            <person name="Corre E."/>
            <person name="Pelletier E."/>
            <person name="Niang G."/>
            <person name="Scheremetjew M."/>
            <person name="Finn R."/>
            <person name="Kale V."/>
            <person name="Holt S."/>
            <person name="Cochrane G."/>
            <person name="Meng A."/>
            <person name="Brown T."/>
            <person name="Cohen L."/>
        </authorList>
    </citation>
    <scope>NUCLEOTIDE SEQUENCE</scope>
    <source>
        <strain evidence="2">CCMP1897</strain>
    </source>
</reference>
<dbReference type="AlphaFoldDB" id="A0A7S3UFR2"/>
<dbReference type="EMBL" id="HBIS01008727">
    <property type="protein sequence ID" value="CAE0613405.1"/>
    <property type="molecule type" value="Transcribed_RNA"/>
</dbReference>
<evidence type="ECO:0000256" key="1">
    <source>
        <dbReference type="SAM" id="MobiDB-lite"/>
    </source>
</evidence>
<feature type="compositionally biased region" description="Basic and acidic residues" evidence="1">
    <location>
        <begin position="71"/>
        <end position="82"/>
    </location>
</feature>
<feature type="compositionally biased region" description="Basic and acidic residues" evidence="1">
    <location>
        <begin position="122"/>
        <end position="131"/>
    </location>
</feature>
<protein>
    <submittedName>
        <fullName evidence="2">Uncharacterized protein</fullName>
    </submittedName>
</protein>
<sequence length="275" mass="30153">MEGRWRRSEEVPCNPAEETEPVRGVVRGFPEEKQLGERLAKHQNERKGGPSPNPKQSCLTEGMMHPVARRQKTERNGDDGARKTMASHRTPSPDSVLAAVSSSQGWSLEGTDPPASETTSRNQREEGEKEWTSSARTDSMHPGSRQSSKPDVVCEGARAAALLAMHGRVALEIAQARAKARVEAGHAANFTYVGVEGNVCTPQEEGNANVLPIAKIDNPSCTSRSTDAKEKKYQTTDWRHVLSMYLDASFTSCLCCKLCNGSVDMHQRCSQACWK</sequence>
<feature type="compositionally biased region" description="Basic and acidic residues" evidence="1">
    <location>
        <begin position="1"/>
        <end position="10"/>
    </location>
</feature>
<gene>
    <name evidence="2" type="ORF">PSAL00342_LOCUS7304</name>
</gene>
<accession>A0A7S3UFR2</accession>
<evidence type="ECO:0000313" key="2">
    <source>
        <dbReference type="EMBL" id="CAE0613405.1"/>
    </source>
</evidence>
<proteinExistence type="predicted"/>
<feature type="region of interest" description="Disordered" evidence="1">
    <location>
        <begin position="1"/>
        <end position="151"/>
    </location>
</feature>
<name>A0A7S3UFR2_9CHLO</name>